<keyword evidence="5" id="KW-0547">Nucleotide-binding</keyword>
<dbReference type="Pfam" id="PF00270">
    <property type="entry name" value="DEAD"/>
    <property type="match status" value="1"/>
</dbReference>
<evidence type="ECO:0000259" key="10">
    <source>
        <dbReference type="PROSITE" id="PS51192"/>
    </source>
</evidence>
<dbReference type="CDD" id="cd17930">
    <property type="entry name" value="DEXHc_cas3"/>
    <property type="match status" value="1"/>
</dbReference>
<dbReference type="Pfam" id="PF22590">
    <property type="entry name" value="Cas3-like_C_2"/>
    <property type="match status" value="1"/>
</dbReference>
<sequence>MLNRNTWLSAWAKSDRDEHNAVVAWLPLHQHLDDTAAVAGRLVDDWLSPQVIARIARDLPDGSAGVRKLACWLAGVHDVGKASPAFAVQVPKLFDHMGEHGLVASPRVADSPDRRRAKHALVGHCVVQDWLVEEMGFAKRHGARQLGAIVGSHHGVPPEQTEPSWLRGHPDLVGTGTWAEVRAHLLERATIGIGGRETLAAYRDVVLGKPAQVLLTAIVIVADWIASNTGLFPLRPIATLAEPPPPPDVDETAERLRQAWKQLDFPPRWAAQPLGEDLDQVFRHRFRKPTGTVRPVQVAAVDMARAQTRPGLIIIEAPMGSGKTEAALMAAERLAHASGADGCFLALPTRATSDAMFSRVHDWLEVLPGRADDRPVSVNLAHGKAHLNDQYAGLVRKSRFARIGDDDLGALIAHQWLSGSKKSGLASFVVGTIDQALFSALKSRHVMLRHLGLAGKVVIIDEVHAYDVYMSQYLHRTLHWLGAYGVPVVLLSATLPNRRRAELVHAYDSGSGALSAQTSEDLGYPVVVGSGGVEPQVLDLPPPGTEVTIDHLSDDLDTLVAYLREHLADGGCAVIVRNTVSRAQETADRLTQEFGEEDVTINHSRFLACDRARLDRELIGKFGPPTADTSRPTRHIVVASQVVEQSLDVDFDLMVTDLAPADLVLQRLGRLHRHERTRPASVRLPRCALVGVADWTAAPVTAVRGSRAVYGEHTLLRSAALLAARARIRLPHDIAPLVEAAYGEAPLGPDTWQPAMAAAARAAAATSRKRTENARNFLLGKATGAGNLIGWLSAGVGDVDDGPKGLAQVRDGGESLEVLVVQRDQDGGLLTPDWIESGGEQIPLDQPVPHKQACVIAACALRLPPALCHAGVIDQVIAELEREQITSFAQTHLLKGQLVLVLDLERTTVLHGFHLTYDIRRGLLHDRV</sequence>
<dbReference type="GO" id="GO:0003724">
    <property type="term" value="F:RNA helicase activity"/>
    <property type="evidence" value="ECO:0007669"/>
    <property type="project" value="TreeGrafter"/>
</dbReference>
<dbReference type="GO" id="GO:0016787">
    <property type="term" value="F:hydrolase activity"/>
    <property type="evidence" value="ECO:0007669"/>
    <property type="project" value="UniProtKB-KW"/>
</dbReference>
<protein>
    <submittedName>
        <fullName evidence="12">CRISPR-associated helicase, Cas3 family</fullName>
    </submittedName>
</protein>
<keyword evidence="6" id="KW-0378">Hydrolase</keyword>
<dbReference type="InterPro" id="IPR041372">
    <property type="entry name" value="Cas3_C"/>
</dbReference>
<comment type="similarity">
    <text evidence="2">In the central section; belongs to the CRISPR-associated helicase Cas3 family.</text>
</comment>
<evidence type="ECO:0000313" key="12">
    <source>
        <dbReference type="EMBL" id="SDC64386.1"/>
    </source>
</evidence>
<evidence type="ECO:0000256" key="5">
    <source>
        <dbReference type="ARBA" id="ARBA00022741"/>
    </source>
</evidence>
<dbReference type="Proteomes" id="UP000199501">
    <property type="component" value="Unassembled WGS sequence"/>
</dbReference>
<keyword evidence="13" id="KW-1185">Reference proteome</keyword>
<evidence type="ECO:0000256" key="7">
    <source>
        <dbReference type="ARBA" id="ARBA00022806"/>
    </source>
</evidence>
<accession>A0A1G6NAS5</accession>
<evidence type="ECO:0000256" key="1">
    <source>
        <dbReference type="ARBA" id="ARBA00006847"/>
    </source>
</evidence>
<gene>
    <name evidence="12" type="ORF">SAMN05216174_103254</name>
</gene>
<dbReference type="NCBIfam" id="TIGR01587">
    <property type="entry name" value="cas3_core"/>
    <property type="match status" value="1"/>
</dbReference>
<keyword evidence="8" id="KW-0067">ATP-binding</keyword>
<dbReference type="OrthoDB" id="9810236at2"/>
<feature type="domain" description="Helicase ATP-binding" evidence="10">
    <location>
        <begin position="304"/>
        <end position="513"/>
    </location>
</feature>
<keyword evidence="4" id="KW-0479">Metal-binding</keyword>
<dbReference type="Pfam" id="PF18395">
    <property type="entry name" value="Cas3_C"/>
    <property type="match status" value="1"/>
</dbReference>
<evidence type="ECO:0000256" key="2">
    <source>
        <dbReference type="ARBA" id="ARBA00009046"/>
    </source>
</evidence>
<evidence type="ECO:0000256" key="4">
    <source>
        <dbReference type="ARBA" id="ARBA00022723"/>
    </source>
</evidence>
<dbReference type="InterPro" id="IPR011545">
    <property type="entry name" value="DEAD/DEAH_box_helicase_dom"/>
</dbReference>
<organism evidence="12 13">
    <name type="scientific">Actinokineospora iranica</name>
    <dbReference type="NCBI Taxonomy" id="1271860"/>
    <lineage>
        <taxon>Bacteria</taxon>
        <taxon>Bacillati</taxon>
        <taxon>Actinomycetota</taxon>
        <taxon>Actinomycetes</taxon>
        <taxon>Pseudonocardiales</taxon>
        <taxon>Pseudonocardiaceae</taxon>
        <taxon>Actinokineospora</taxon>
    </lineage>
</organism>
<dbReference type="InterPro" id="IPR014001">
    <property type="entry name" value="Helicase_ATP-bd"/>
</dbReference>
<comment type="similarity">
    <text evidence="1">In the N-terminal section; belongs to the CRISPR-associated nuclease Cas3-HD family.</text>
</comment>
<dbReference type="InterPro" id="IPR006483">
    <property type="entry name" value="CRISPR-assoc_Cas3_HD"/>
</dbReference>
<dbReference type="SUPFAM" id="SSF52540">
    <property type="entry name" value="P-loop containing nucleoside triphosphate hydrolases"/>
    <property type="match status" value="1"/>
</dbReference>
<dbReference type="GO" id="GO:0005524">
    <property type="term" value="F:ATP binding"/>
    <property type="evidence" value="ECO:0007669"/>
    <property type="project" value="UniProtKB-KW"/>
</dbReference>
<keyword evidence="7" id="KW-0347">Helicase</keyword>
<dbReference type="GO" id="GO:0051607">
    <property type="term" value="P:defense response to virus"/>
    <property type="evidence" value="ECO:0007669"/>
    <property type="project" value="UniProtKB-KW"/>
</dbReference>
<name>A0A1G6NAS5_9PSEU</name>
<dbReference type="RefSeq" id="WP_091449524.1">
    <property type="nucleotide sequence ID" value="NZ_FMZZ01000003.1"/>
</dbReference>
<evidence type="ECO:0000256" key="6">
    <source>
        <dbReference type="ARBA" id="ARBA00022801"/>
    </source>
</evidence>
<dbReference type="PROSITE" id="PS51192">
    <property type="entry name" value="HELICASE_ATP_BIND_1"/>
    <property type="match status" value="1"/>
</dbReference>
<evidence type="ECO:0000256" key="9">
    <source>
        <dbReference type="ARBA" id="ARBA00023118"/>
    </source>
</evidence>
<proteinExistence type="inferred from homology"/>
<dbReference type="CDD" id="cd09641">
    <property type="entry name" value="Cas3''_I"/>
    <property type="match status" value="1"/>
</dbReference>
<feature type="domain" description="HD Cas3-type" evidence="11">
    <location>
        <begin position="21"/>
        <end position="225"/>
    </location>
</feature>
<dbReference type="Pfam" id="PF18019">
    <property type="entry name" value="Cas3_HD"/>
    <property type="match status" value="1"/>
</dbReference>
<dbReference type="GO" id="GO:0003723">
    <property type="term" value="F:RNA binding"/>
    <property type="evidence" value="ECO:0007669"/>
    <property type="project" value="TreeGrafter"/>
</dbReference>
<dbReference type="EMBL" id="FMZZ01000003">
    <property type="protein sequence ID" value="SDC64386.1"/>
    <property type="molecule type" value="Genomic_DNA"/>
</dbReference>
<dbReference type="AlphaFoldDB" id="A0A1G6NAS5"/>
<evidence type="ECO:0000313" key="13">
    <source>
        <dbReference type="Proteomes" id="UP000199501"/>
    </source>
</evidence>
<dbReference type="InterPro" id="IPR038257">
    <property type="entry name" value="CRISPR-assoc_Cas3_HD_sf"/>
</dbReference>
<dbReference type="Gene3D" id="3.40.50.300">
    <property type="entry name" value="P-loop containing nucleotide triphosphate hydrolases"/>
    <property type="match status" value="2"/>
</dbReference>
<dbReference type="NCBIfam" id="TIGR01596">
    <property type="entry name" value="cas3_HD"/>
    <property type="match status" value="1"/>
</dbReference>
<evidence type="ECO:0000256" key="3">
    <source>
        <dbReference type="ARBA" id="ARBA00022722"/>
    </source>
</evidence>
<dbReference type="PANTHER" id="PTHR47963:SF9">
    <property type="entry name" value="CRISPR-ASSOCIATED ENDONUCLEASE_HELICASE CAS3"/>
    <property type="match status" value="1"/>
</dbReference>
<dbReference type="PROSITE" id="PS51643">
    <property type="entry name" value="HD_CAS3"/>
    <property type="match status" value="1"/>
</dbReference>
<dbReference type="InterPro" id="IPR006474">
    <property type="entry name" value="Helicase_Cas3_CRISPR-ass_core"/>
</dbReference>
<dbReference type="GO" id="GO:0004518">
    <property type="term" value="F:nuclease activity"/>
    <property type="evidence" value="ECO:0007669"/>
    <property type="project" value="UniProtKB-KW"/>
</dbReference>
<dbReference type="STRING" id="1271860.SAMN05216174_103254"/>
<dbReference type="InterPro" id="IPR050547">
    <property type="entry name" value="DEAD_box_RNA_helicases"/>
</dbReference>
<reference evidence="13" key="1">
    <citation type="submission" date="2016-10" db="EMBL/GenBank/DDBJ databases">
        <authorList>
            <person name="Varghese N."/>
            <person name="Submissions S."/>
        </authorList>
    </citation>
    <scope>NUCLEOTIDE SEQUENCE [LARGE SCALE GENOMIC DNA]</scope>
    <source>
        <strain evidence="13">IBRC-M 10403</strain>
    </source>
</reference>
<evidence type="ECO:0000256" key="8">
    <source>
        <dbReference type="ARBA" id="ARBA00022840"/>
    </source>
</evidence>
<dbReference type="PANTHER" id="PTHR47963">
    <property type="entry name" value="DEAD-BOX ATP-DEPENDENT RNA HELICASE 47, MITOCHONDRIAL"/>
    <property type="match status" value="1"/>
</dbReference>
<keyword evidence="9" id="KW-0051">Antiviral defense</keyword>
<dbReference type="InterPro" id="IPR054712">
    <property type="entry name" value="Cas3-like_dom"/>
</dbReference>
<keyword evidence="3" id="KW-0540">Nuclease</keyword>
<dbReference type="GO" id="GO:0046872">
    <property type="term" value="F:metal ion binding"/>
    <property type="evidence" value="ECO:0007669"/>
    <property type="project" value="UniProtKB-KW"/>
</dbReference>
<dbReference type="SMART" id="SM00487">
    <property type="entry name" value="DEXDc"/>
    <property type="match status" value="1"/>
</dbReference>
<evidence type="ECO:0000259" key="11">
    <source>
        <dbReference type="PROSITE" id="PS51643"/>
    </source>
</evidence>
<dbReference type="InterPro" id="IPR027417">
    <property type="entry name" value="P-loop_NTPase"/>
</dbReference>
<dbReference type="Gene3D" id="1.10.3210.30">
    <property type="match status" value="1"/>
</dbReference>